<evidence type="ECO:0000313" key="2">
    <source>
        <dbReference type="EMBL" id="MDR7155924.1"/>
    </source>
</evidence>
<keyword evidence="3" id="KW-1185">Reference proteome</keyword>
<keyword evidence="1" id="KW-0472">Membrane</keyword>
<accession>A0ABU1X373</accession>
<evidence type="ECO:0000256" key="1">
    <source>
        <dbReference type="SAM" id="Phobius"/>
    </source>
</evidence>
<proteinExistence type="predicted"/>
<comment type="caution">
    <text evidence="2">The sequence shown here is derived from an EMBL/GenBank/DDBJ whole genome shotgun (WGS) entry which is preliminary data.</text>
</comment>
<reference evidence="2 3" key="1">
    <citation type="submission" date="2023-07" db="EMBL/GenBank/DDBJ databases">
        <title>Sorghum-associated microbial communities from plants grown in Nebraska, USA.</title>
        <authorList>
            <person name="Schachtman D."/>
        </authorList>
    </citation>
    <scope>NUCLEOTIDE SEQUENCE [LARGE SCALE GENOMIC DNA]</scope>
    <source>
        <strain evidence="2 3">4256</strain>
    </source>
</reference>
<keyword evidence="1" id="KW-1133">Transmembrane helix</keyword>
<name>A0ABU1X373_SPHXE</name>
<dbReference type="Proteomes" id="UP001267638">
    <property type="component" value="Unassembled WGS sequence"/>
</dbReference>
<sequence>MFAAYYPALVVVSMAAFAAVMLYVSIEDRLKN</sequence>
<evidence type="ECO:0000313" key="3">
    <source>
        <dbReference type="Proteomes" id="UP001267638"/>
    </source>
</evidence>
<gene>
    <name evidence="2" type="ORF">J2W40_002760</name>
</gene>
<organism evidence="2 3">
    <name type="scientific">Sphingobium xenophagum</name>
    <dbReference type="NCBI Taxonomy" id="121428"/>
    <lineage>
        <taxon>Bacteria</taxon>
        <taxon>Pseudomonadati</taxon>
        <taxon>Pseudomonadota</taxon>
        <taxon>Alphaproteobacteria</taxon>
        <taxon>Sphingomonadales</taxon>
        <taxon>Sphingomonadaceae</taxon>
        <taxon>Sphingobium</taxon>
    </lineage>
</organism>
<feature type="transmembrane region" description="Helical" evidence="1">
    <location>
        <begin position="6"/>
        <end position="26"/>
    </location>
</feature>
<dbReference type="EMBL" id="JAVDWV010000012">
    <property type="protein sequence ID" value="MDR7155924.1"/>
    <property type="molecule type" value="Genomic_DNA"/>
</dbReference>
<protein>
    <submittedName>
        <fullName evidence="2">Uncharacterized protein</fullName>
    </submittedName>
</protein>
<keyword evidence="1" id="KW-0812">Transmembrane</keyword>